<feature type="transmembrane region" description="Helical" evidence="7">
    <location>
        <begin position="175"/>
        <end position="196"/>
    </location>
</feature>
<dbReference type="PANTHER" id="PTHR42709:SF6">
    <property type="entry name" value="UNDECAPRENYL PHOSPHATE TRANSPORTER A"/>
    <property type="match status" value="1"/>
</dbReference>
<dbReference type="RefSeq" id="WP_290197803.1">
    <property type="nucleotide sequence ID" value="NZ_CP047654.1"/>
</dbReference>
<name>A0ABU1ZV60_9CORY</name>
<dbReference type="Pfam" id="PF09335">
    <property type="entry name" value="VTT_dom"/>
    <property type="match status" value="1"/>
</dbReference>
<evidence type="ECO:0000256" key="1">
    <source>
        <dbReference type="ARBA" id="ARBA00004651"/>
    </source>
</evidence>
<evidence type="ECO:0000256" key="3">
    <source>
        <dbReference type="ARBA" id="ARBA00022475"/>
    </source>
</evidence>
<comment type="caution">
    <text evidence="9">The sequence shown here is derived from an EMBL/GenBank/DDBJ whole genome shotgun (WGS) entry which is preliminary data.</text>
</comment>
<evidence type="ECO:0000256" key="5">
    <source>
        <dbReference type="ARBA" id="ARBA00022989"/>
    </source>
</evidence>
<organism evidence="9 10">
    <name type="scientific">Corynebacterium guangdongense</name>
    <dbReference type="NCBI Taxonomy" id="1783348"/>
    <lineage>
        <taxon>Bacteria</taxon>
        <taxon>Bacillati</taxon>
        <taxon>Actinomycetota</taxon>
        <taxon>Actinomycetes</taxon>
        <taxon>Mycobacteriales</taxon>
        <taxon>Corynebacteriaceae</taxon>
        <taxon>Corynebacterium</taxon>
    </lineage>
</organism>
<evidence type="ECO:0000256" key="4">
    <source>
        <dbReference type="ARBA" id="ARBA00022692"/>
    </source>
</evidence>
<keyword evidence="6 7" id="KW-0472">Membrane</keyword>
<gene>
    <name evidence="9" type="ORF">J2S39_000485</name>
</gene>
<keyword evidence="3" id="KW-1003">Cell membrane</keyword>
<feature type="transmembrane region" description="Helical" evidence="7">
    <location>
        <begin position="7"/>
        <end position="26"/>
    </location>
</feature>
<keyword evidence="4 7" id="KW-0812">Transmembrane</keyword>
<proteinExistence type="inferred from homology"/>
<feature type="transmembrane region" description="Helical" evidence="7">
    <location>
        <begin position="142"/>
        <end position="163"/>
    </location>
</feature>
<dbReference type="InterPro" id="IPR032816">
    <property type="entry name" value="VTT_dom"/>
</dbReference>
<comment type="similarity">
    <text evidence="2">Belongs to the DedA family.</text>
</comment>
<keyword evidence="10" id="KW-1185">Reference proteome</keyword>
<feature type="transmembrane region" description="Helical" evidence="7">
    <location>
        <begin position="57"/>
        <end position="81"/>
    </location>
</feature>
<comment type="subcellular location">
    <subcellularLocation>
        <location evidence="1">Cell membrane</location>
        <topology evidence="1">Multi-pass membrane protein</topology>
    </subcellularLocation>
</comment>
<evidence type="ECO:0000259" key="8">
    <source>
        <dbReference type="Pfam" id="PF09335"/>
    </source>
</evidence>
<accession>A0ABU1ZV60</accession>
<dbReference type="EMBL" id="JAVDXZ010000001">
    <property type="protein sequence ID" value="MDR7328809.1"/>
    <property type="molecule type" value="Genomic_DNA"/>
</dbReference>
<evidence type="ECO:0000256" key="2">
    <source>
        <dbReference type="ARBA" id="ARBA00010792"/>
    </source>
</evidence>
<sequence>MDAIVNWVVSLMELMGAPGVGIAILLENLFPPIPSEVVLPLAGFTITQGSLSFWPTYIWATIGAWVGALLLYWVGAAVGAARLRRIADWMWLVEGEDVDRALSWFDKYGPASVFFGRLVPGVRSLISIPAGIDRMNVVKFSAWTLLGSGIWNAILIGLGMWLGDAWDQVAVYVDQYSTVVYILLALILVLVFGWLIRREITNKRARAAADQGTTTVIEEKPYR</sequence>
<dbReference type="Proteomes" id="UP001180840">
    <property type="component" value="Unassembled WGS sequence"/>
</dbReference>
<reference evidence="9" key="1">
    <citation type="submission" date="2023-07" db="EMBL/GenBank/DDBJ databases">
        <title>Sequencing the genomes of 1000 actinobacteria strains.</title>
        <authorList>
            <person name="Klenk H.-P."/>
        </authorList>
    </citation>
    <scope>NUCLEOTIDE SEQUENCE</scope>
    <source>
        <strain evidence="9">DSM 107476</strain>
    </source>
</reference>
<evidence type="ECO:0000256" key="7">
    <source>
        <dbReference type="SAM" id="Phobius"/>
    </source>
</evidence>
<dbReference type="PANTHER" id="PTHR42709">
    <property type="entry name" value="ALKALINE PHOSPHATASE LIKE PROTEIN"/>
    <property type="match status" value="1"/>
</dbReference>
<dbReference type="InterPro" id="IPR051311">
    <property type="entry name" value="DedA_domain"/>
</dbReference>
<evidence type="ECO:0000313" key="9">
    <source>
        <dbReference type="EMBL" id="MDR7328809.1"/>
    </source>
</evidence>
<evidence type="ECO:0000313" key="10">
    <source>
        <dbReference type="Proteomes" id="UP001180840"/>
    </source>
</evidence>
<evidence type="ECO:0000256" key="6">
    <source>
        <dbReference type="ARBA" id="ARBA00023136"/>
    </source>
</evidence>
<keyword evidence="5 7" id="KW-1133">Transmembrane helix</keyword>
<protein>
    <submittedName>
        <fullName evidence="9">Membrane protein DedA with SNARE-associated domain</fullName>
    </submittedName>
</protein>
<feature type="domain" description="VTT" evidence="8">
    <location>
        <begin position="33"/>
        <end position="159"/>
    </location>
</feature>